<dbReference type="OrthoDB" id="440553at2759"/>
<feature type="compositionally biased region" description="Acidic residues" evidence="1">
    <location>
        <begin position="1064"/>
        <end position="1077"/>
    </location>
</feature>
<dbReference type="InterPro" id="IPR016181">
    <property type="entry name" value="Acyl_CoA_acyltransferase"/>
</dbReference>
<proteinExistence type="predicted"/>
<comment type="caution">
    <text evidence="4">The sequence shown here is derived from an EMBL/GenBank/DDBJ whole genome shotgun (WGS) entry which is preliminary data.</text>
</comment>
<feature type="domain" description="N-acetyltransferase" evidence="3">
    <location>
        <begin position="1147"/>
        <end position="1291"/>
    </location>
</feature>
<reference evidence="4" key="1">
    <citation type="submission" date="2022-10" db="EMBL/GenBank/DDBJ databases">
        <authorList>
            <person name="Chen Y."/>
            <person name="Dougan E. K."/>
            <person name="Chan C."/>
            <person name="Rhodes N."/>
            <person name="Thang M."/>
        </authorList>
    </citation>
    <scope>NUCLEOTIDE SEQUENCE</scope>
</reference>
<feature type="transmembrane region" description="Helical" evidence="2">
    <location>
        <begin position="780"/>
        <end position="804"/>
    </location>
</feature>
<feature type="transmembrane region" description="Helical" evidence="2">
    <location>
        <begin position="87"/>
        <end position="106"/>
    </location>
</feature>
<organism evidence="4">
    <name type="scientific">Cladocopium goreaui</name>
    <dbReference type="NCBI Taxonomy" id="2562237"/>
    <lineage>
        <taxon>Eukaryota</taxon>
        <taxon>Sar</taxon>
        <taxon>Alveolata</taxon>
        <taxon>Dinophyceae</taxon>
        <taxon>Suessiales</taxon>
        <taxon>Symbiodiniaceae</taxon>
        <taxon>Cladocopium</taxon>
    </lineage>
</organism>
<accession>A0A9P1CJN5</accession>
<keyword evidence="2" id="KW-0812">Transmembrane</keyword>
<feature type="region of interest" description="Disordered" evidence="1">
    <location>
        <begin position="1056"/>
        <end position="1078"/>
    </location>
</feature>
<feature type="region of interest" description="Disordered" evidence="1">
    <location>
        <begin position="426"/>
        <end position="448"/>
    </location>
</feature>
<feature type="transmembrane region" description="Helical" evidence="2">
    <location>
        <begin position="904"/>
        <end position="922"/>
    </location>
</feature>
<feature type="compositionally biased region" description="Acidic residues" evidence="1">
    <location>
        <begin position="434"/>
        <end position="447"/>
    </location>
</feature>
<feature type="transmembrane region" description="Helical" evidence="2">
    <location>
        <begin position="871"/>
        <end position="898"/>
    </location>
</feature>
<feature type="transmembrane region" description="Helical" evidence="2">
    <location>
        <begin position="1026"/>
        <end position="1049"/>
    </location>
</feature>
<feature type="transmembrane region" description="Helical" evidence="2">
    <location>
        <begin position="313"/>
        <end position="339"/>
    </location>
</feature>
<feature type="transmembrane region" description="Helical" evidence="2">
    <location>
        <begin position="943"/>
        <end position="969"/>
    </location>
</feature>
<keyword evidence="2" id="KW-1133">Transmembrane helix</keyword>
<dbReference type="SUPFAM" id="SSF55729">
    <property type="entry name" value="Acyl-CoA N-acyltransferases (Nat)"/>
    <property type="match status" value="2"/>
</dbReference>
<keyword evidence="6" id="KW-1185">Reference proteome</keyword>
<feature type="transmembrane region" description="Helical" evidence="2">
    <location>
        <begin position="150"/>
        <end position="174"/>
    </location>
</feature>
<dbReference type="InterPro" id="IPR000182">
    <property type="entry name" value="GNAT_dom"/>
</dbReference>
<sequence length="1304" mass="141320">MSELKSTNIRSAFALSFCLGILEQIITGPVLVLYLYQIALDVQGPSSVSTGPNSLVGFNQCVCGVVKLLSVAPISWLVDRDPTRRVLPLRASLFFGLATVIIGGFLLHTDQFALATVLTSCCGIFIELCQSASRSILTDSIPEGKREGIFVTNWVCYLIGAASGPFLAAVAILASSGSSSASHVKLALVCGLVAVAPIASIIFTFVDPLTRESMECGPKLTNGNDRVNVSNLSVKSCTGRRVPILCVAWYVVTVFAGGLIVPFFILFFENNVHLSLIQVNLLEGCSWFFIAICSKAGAWISKHCGRAPAMLSIFTLCTALTFMLHFGLPAPMLMVVFLFRRGLGNCIKPLLDSVVADFTPSTERGMWNAFLSIGIAGWSGSALLGGILADQHGYTFVIFITSVVYAGSLLLLMALVGLVSDQTDKCPTDPVEAASEDSEPSDAEGSEEVQVQAEVKWEAWCRIAVFKVKPPQEFRPVSDDMESTTASMTPMTAAWMSKEMMSEDSEVLVAVSRLAARVLFEPTPKTTEGVAAMVEVLKPKLHQLFGSQSSSGLLLLWDEQFQLAAMAGVVVEKLPGFQDEVPRICYLVVDPDLHGQGFGSMLVRRCEDWAAARGHRAIWLFHYSHKARLHHWYSKMGYQTVTHRTATVPVPGQGEMEGPVLVLYLYQIALDVQGPSSVSTGPNSLVGFNQGVCGVVKLLSVAPIGWLVDRDPTRRVRPLRASLFFGLATVIIGGFLLHTDQFALATVLTSCCGIFIELCKSASRSILTDSIPEGKREGIFVTQWVCYLLGAASGPFLAAVAILASSGSSSASHVKLALVCGLVAVAPIASIIFTFVDPLTRESMECGPKLTKGNDRINVSNLSLKNCTGRWVPILCVAFSGVTVFAGGLIVPFFVLFFENDVHLSLIQVNLLEGCSWFFIAICSKAGAWISKHCGRAPTMLSIFTLCTALTFMLCFGLPAPMLMIVFLFRRGLGNCIKPLLDSVVADFTPSTERGMWNAFLSIGIAGWSGSALLGGILADQHGYTFVIFITSVAYAGSLLLLIALVGLVSDQTDKCPTDPVEAASEDSEPADAEGSEEVQVQAEVKWEAWCRIAVFKVKPPQEFRPVSDDMESTTASMTPMTAAWMSKEMMSEDSEVLVAVSRLAARVLFEPTPKTTEGVAAMVEVLKPKLHQLFGSQSSSGLLLLWDEQFQLAAMAGVVVEKLPGFQDEVPRICYLVVDPDLHGQGFGSMLVRRCEDWAAARGHRAIWLFHYSHKARLHHWYSKMGYQTVTHRTATVPVPGQGEMEGTVQMIERDVTLKRKPL</sequence>
<keyword evidence="2" id="KW-0472">Membrane</keyword>
<dbReference type="Gene3D" id="3.40.630.30">
    <property type="match status" value="2"/>
</dbReference>
<dbReference type="Proteomes" id="UP001152797">
    <property type="component" value="Unassembled WGS sequence"/>
</dbReference>
<dbReference type="Gene3D" id="1.20.1250.20">
    <property type="entry name" value="MFS general substrate transporter like domains"/>
    <property type="match status" value="4"/>
</dbReference>
<dbReference type="EMBL" id="CAMXCT020001762">
    <property type="protein sequence ID" value="CAL1146195.1"/>
    <property type="molecule type" value="Genomic_DNA"/>
</dbReference>
<dbReference type="PANTHER" id="PTHR23525:SF1">
    <property type="entry name" value="NODULIN-LIKE DOMAIN-CONTAINING PROTEIN"/>
    <property type="match status" value="1"/>
</dbReference>
<evidence type="ECO:0000313" key="6">
    <source>
        <dbReference type="Proteomes" id="UP001152797"/>
    </source>
</evidence>
<reference evidence="5 6" key="2">
    <citation type="submission" date="2024-05" db="EMBL/GenBank/DDBJ databases">
        <authorList>
            <person name="Chen Y."/>
            <person name="Shah S."/>
            <person name="Dougan E. K."/>
            <person name="Thang M."/>
            <person name="Chan C."/>
        </authorList>
    </citation>
    <scope>NUCLEOTIDE SEQUENCE [LARGE SCALE GENOMIC DNA]</scope>
</reference>
<name>A0A9P1CJN5_9DINO</name>
<feature type="transmembrane region" description="Helical" evidence="2">
    <location>
        <begin position="112"/>
        <end position="129"/>
    </location>
</feature>
<dbReference type="PROSITE" id="PS51186">
    <property type="entry name" value="GNAT"/>
    <property type="match status" value="2"/>
</dbReference>
<gene>
    <name evidence="4" type="ORF">C1SCF055_LOCUS19616</name>
</gene>
<dbReference type="GO" id="GO:0022857">
    <property type="term" value="F:transmembrane transporter activity"/>
    <property type="evidence" value="ECO:0007669"/>
    <property type="project" value="InterPro"/>
</dbReference>
<dbReference type="EMBL" id="CAMXCT010001762">
    <property type="protein sequence ID" value="CAI3992820.1"/>
    <property type="molecule type" value="Genomic_DNA"/>
</dbReference>
<dbReference type="InterPro" id="IPR036259">
    <property type="entry name" value="MFS_trans_sf"/>
</dbReference>
<dbReference type="GO" id="GO:0016747">
    <property type="term" value="F:acyltransferase activity, transferring groups other than amino-acyl groups"/>
    <property type="evidence" value="ECO:0007669"/>
    <property type="project" value="InterPro"/>
</dbReference>
<evidence type="ECO:0000256" key="1">
    <source>
        <dbReference type="SAM" id="MobiDB-lite"/>
    </source>
</evidence>
<evidence type="ECO:0000313" key="5">
    <source>
        <dbReference type="EMBL" id="CAL4780132.1"/>
    </source>
</evidence>
<dbReference type="EMBL" id="CAMXCT030001762">
    <property type="protein sequence ID" value="CAL4780132.1"/>
    <property type="molecule type" value="Genomic_DNA"/>
</dbReference>
<feature type="transmembrane region" description="Helical" evidence="2">
    <location>
        <begin position="56"/>
        <end position="78"/>
    </location>
</feature>
<feature type="domain" description="N-acetyltransferase" evidence="3">
    <location>
        <begin position="517"/>
        <end position="671"/>
    </location>
</feature>
<dbReference type="Pfam" id="PF00583">
    <property type="entry name" value="Acetyltransf_1"/>
    <property type="match status" value="2"/>
</dbReference>
<evidence type="ECO:0000256" key="2">
    <source>
        <dbReference type="SAM" id="Phobius"/>
    </source>
</evidence>
<dbReference type="CDD" id="cd06174">
    <property type="entry name" value="MFS"/>
    <property type="match status" value="2"/>
</dbReference>
<feature type="transmembrane region" description="Helical" evidence="2">
    <location>
        <begin position="685"/>
        <end position="707"/>
    </location>
</feature>
<dbReference type="Pfam" id="PF07690">
    <property type="entry name" value="MFS_1"/>
    <property type="match status" value="2"/>
</dbReference>
<feature type="transmembrane region" description="Helical" evidence="2">
    <location>
        <begin position="369"/>
        <end position="389"/>
    </location>
</feature>
<evidence type="ECO:0000259" key="3">
    <source>
        <dbReference type="PROSITE" id="PS51186"/>
    </source>
</evidence>
<feature type="transmembrane region" description="Helical" evidence="2">
    <location>
        <begin position="274"/>
        <end position="292"/>
    </location>
</feature>
<feature type="transmembrane region" description="Helical" evidence="2">
    <location>
        <begin position="999"/>
        <end position="1019"/>
    </location>
</feature>
<feature type="transmembrane region" description="Helical" evidence="2">
    <location>
        <begin position="742"/>
        <end position="759"/>
    </location>
</feature>
<feature type="transmembrane region" description="Helical" evidence="2">
    <location>
        <begin position="12"/>
        <end position="36"/>
    </location>
</feature>
<dbReference type="InterPro" id="IPR011701">
    <property type="entry name" value="MFS"/>
</dbReference>
<feature type="transmembrane region" description="Helical" evidence="2">
    <location>
        <begin position="396"/>
        <end position="419"/>
    </location>
</feature>
<dbReference type="PANTHER" id="PTHR23525">
    <property type="entry name" value="TRANSPORTER, PUTATIVE-RELATED"/>
    <property type="match status" value="1"/>
</dbReference>
<feature type="transmembrane region" description="Helical" evidence="2">
    <location>
        <begin position="719"/>
        <end position="736"/>
    </location>
</feature>
<protein>
    <submittedName>
        <fullName evidence="5">Aspartic proteinase A1</fullName>
    </submittedName>
</protein>
<feature type="transmembrane region" description="Helical" evidence="2">
    <location>
        <begin position="186"/>
        <end position="206"/>
    </location>
</feature>
<dbReference type="SUPFAM" id="SSF103473">
    <property type="entry name" value="MFS general substrate transporter"/>
    <property type="match status" value="2"/>
</dbReference>
<feature type="transmembrane region" description="Helical" evidence="2">
    <location>
        <begin position="816"/>
        <end position="836"/>
    </location>
</feature>
<evidence type="ECO:0000313" key="4">
    <source>
        <dbReference type="EMBL" id="CAI3992820.1"/>
    </source>
</evidence>
<feature type="transmembrane region" description="Helical" evidence="2">
    <location>
        <begin position="242"/>
        <end position="268"/>
    </location>
</feature>
<dbReference type="CDD" id="cd04301">
    <property type="entry name" value="NAT_SF"/>
    <property type="match status" value="2"/>
</dbReference>